<feature type="region of interest" description="Disordered" evidence="1">
    <location>
        <begin position="578"/>
        <end position="626"/>
    </location>
</feature>
<organism evidence="3 4">
    <name type="scientific">Apatococcus fuscideae</name>
    <dbReference type="NCBI Taxonomy" id="2026836"/>
    <lineage>
        <taxon>Eukaryota</taxon>
        <taxon>Viridiplantae</taxon>
        <taxon>Chlorophyta</taxon>
        <taxon>core chlorophytes</taxon>
        <taxon>Trebouxiophyceae</taxon>
        <taxon>Chlorellales</taxon>
        <taxon>Chlorellaceae</taxon>
        <taxon>Apatococcus</taxon>
    </lineage>
</organism>
<protein>
    <recommendedName>
        <fullName evidence="2">C2 domain-containing protein</fullName>
    </recommendedName>
</protein>
<name>A0AAW1SU41_9CHLO</name>
<dbReference type="Pfam" id="PF00168">
    <property type="entry name" value="C2"/>
    <property type="match status" value="1"/>
</dbReference>
<dbReference type="InterPro" id="IPR035892">
    <property type="entry name" value="C2_domain_sf"/>
</dbReference>
<reference evidence="3 4" key="1">
    <citation type="journal article" date="2024" name="Nat. Commun.">
        <title>Phylogenomics reveals the evolutionary origins of lichenization in chlorophyte algae.</title>
        <authorList>
            <person name="Puginier C."/>
            <person name="Libourel C."/>
            <person name="Otte J."/>
            <person name="Skaloud P."/>
            <person name="Haon M."/>
            <person name="Grisel S."/>
            <person name="Petersen M."/>
            <person name="Berrin J.G."/>
            <person name="Delaux P.M."/>
            <person name="Dal Grande F."/>
            <person name="Keller J."/>
        </authorList>
    </citation>
    <scope>NUCLEOTIDE SEQUENCE [LARGE SCALE GENOMIC DNA]</scope>
    <source>
        <strain evidence="3 4">SAG 2523</strain>
    </source>
</reference>
<feature type="compositionally biased region" description="Gly residues" evidence="1">
    <location>
        <begin position="616"/>
        <end position="626"/>
    </location>
</feature>
<dbReference type="SUPFAM" id="SSF49562">
    <property type="entry name" value="C2 domain (Calcium/lipid-binding domain, CaLB)"/>
    <property type="match status" value="1"/>
</dbReference>
<dbReference type="InterPro" id="IPR000008">
    <property type="entry name" value="C2_dom"/>
</dbReference>
<dbReference type="PROSITE" id="PS50004">
    <property type="entry name" value="C2"/>
    <property type="match status" value="1"/>
</dbReference>
<dbReference type="Gene3D" id="2.60.40.150">
    <property type="entry name" value="C2 domain"/>
    <property type="match status" value="1"/>
</dbReference>
<sequence>MGSASLVLHDVSVTFADDTDSLRARQAPYVCFKLGPKGESSQQTECIKNAGREVVWHQTLAFSKVIAGANTLEVLILDHNKLRRDRILASGHKTIDASTAPDHYRLALTDKSQRPFGDLTFWATLVSADPGAARSCKGLLSSEAKRPEPARLEHLNSHVFLETNWKAQYARLACEFYPVPAQRTISVTQKGKEKQLSVKKFVLDKKLAGSTFDAWVYIVGSRAEPAHRSREESKELRHDKALLKGLMKRSRLPLTLIHTTADLGPATCKKALKATKDYNAAVFHLPAEGGVGLNGPGQPLDPLCAYLHPWASPAEAAKATVPCLHARVATNILDAGKDGTKAGLEGAAEAIFVEVGVTITKELAHTAAEHVLQEASAIVATQVVEYVLPAIGAIVTVAMLPHTYAKIHRMVTCMAYTYHEQWAFTSSLPLPMVYEALSMNQPDLAVHLQKAMKLEQQQEYDSPDDLISTQWRTLPQYARSSAPAPTYPSREAPTHGSESVHPRAGMSAPGDDSPIDFDTLFLYKSQAVTQAEMDHLEREGPADLIRAFKTKPVSTVMAADGTPVATWPFSNVDHNAHKWGEGSGNGGSISSSTAPGDLQASCLPSTTKWPASGAHRGQGQGQDQGL</sequence>
<dbReference type="CDD" id="cd00030">
    <property type="entry name" value="C2"/>
    <property type="match status" value="1"/>
</dbReference>
<dbReference type="EMBL" id="JALJOV010000907">
    <property type="protein sequence ID" value="KAK9858839.1"/>
    <property type="molecule type" value="Genomic_DNA"/>
</dbReference>
<dbReference type="AlphaFoldDB" id="A0AAW1SU41"/>
<accession>A0AAW1SU41</accession>
<proteinExistence type="predicted"/>
<dbReference type="Proteomes" id="UP001485043">
    <property type="component" value="Unassembled WGS sequence"/>
</dbReference>
<keyword evidence="4" id="KW-1185">Reference proteome</keyword>
<evidence type="ECO:0000259" key="2">
    <source>
        <dbReference type="PROSITE" id="PS50004"/>
    </source>
</evidence>
<evidence type="ECO:0000256" key="1">
    <source>
        <dbReference type="SAM" id="MobiDB-lite"/>
    </source>
</evidence>
<comment type="caution">
    <text evidence="3">The sequence shown here is derived from an EMBL/GenBank/DDBJ whole genome shotgun (WGS) entry which is preliminary data.</text>
</comment>
<evidence type="ECO:0000313" key="4">
    <source>
        <dbReference type="Proteomes" id="UP001485043"/>
    </source>
</evidence>
<gene>
    <name evidence="3" type="ORF">WJX84_002212</name>
</gene>
<feature type="domain" description="C2" evidence="2">
    <location>
        <begin position="1"/>
        <end position="108"/>
    </location>
</feature>
<evidence type="ECO:0000313" key="3">
    <source>
        <dbReference type="EMBL" id="KAK9858839.1"/>
    </source>
</evidence>
<feature type="region of interest" description="Disordered" evidence="1">
    <location>
        <begin position="478"/>
        <end position="511"/>
    </location>
</feature>